<evidence type="ECO:0000256" key="1">
    <source>
        <dbReference type="ARBA" id="ARBA00004141"/>
    </source>
</evidence>
<dbReference type="Proteomes" id="UP000002668">
    <property type="component" value="Genome"/>
</dbReference>
<reference evidence="8" key="1">
    <citation type="journal article" date="2011" name="Nat. Commun.">
        <title>Effector diversification within compartments of the Leptosphaeria maculans genome affected by Repeat-Induced Point mutations.</title>
        <authorList>
            <person name="Rouxel T."/>
            <person name="Grandaubert J."/>
            <person name="Hane J.K."/>
            <person name="Hoede C."/>
            <person name="van de Wouw A.P."/>
            <person name="Couloux A."/>
            <person name="Dominguez V."/>
            <person name="Anthouard V."/>
            <person name="Bally P."/>
            <person name="Bourras S."/>
            <person name="Cozijnsen A.J."/>
            <person name="Ciuffetti L.M."/>
            <person name="Degrave A."/>
            <person name="Dilmaghani A."/>
            <person name="Duret L."/>
            <person name="Fudal I."/>
            <person name="Goodwin S.B."/>
            <person name="Gout L."/>
            <person name="Glaser N."/>
            <person name="Linglin J."/>
            <person name="Kema G.H.J."/>
            <person name="Lapalu N."/>
            <person name="Lawrence C.B."/>
            <person name="May K."/>
            <person name="Meyer M."/>
            <person name="Ollivier B."/>
            <person name="Poulain J."/>
            <person name="Schoch C.L."/>
            <person name="Simon A."/>
            <person name="Spatafora J.W."/>
            <person name="Stachowiak A."/>
            <person name="Turgeon B.G."/>
            <person name="Tyler B.M."/>
            <person name="Vincent D."/>
            <person name="Weissenbach J."/>
            <person name="Amselem J."/>
            <person name="Quesneville H."/>
            <person name="Oliver R.P."/>
            <person name="Wincker P."/>
            <person name="Balesdent M.-H."/>
            <person name="Howlett B.J."/>
        </authorList>
    </citation>
    <scope>NUCLEOTIDE SEQUENCE [LARGE SCALE GENOMIC DNA]</scope>
    <source>
        <strain evidence="8">JN3 / isolate v23.1.3 / race Av1-4-5-6-7-8</strain>
    </source>
</reference>
<accession>E5R4R5</accession>
<dbReference type="HOGENOM" id="CLU_402280_0_0_1"/>
<evidence type="ECO:0000256" key="5">
    <source>
        <dbReference type="ARBA" id="ARBA00023136"/>
    </source>
</evidence>
<dbReference type="InParanoid" id="E5R4R5"/>
<feature type="compositionally biased region" description="Polar residues" evidence="6">
    <location>
        <begin position="519"/>
        <end position="534"/>
    </location>
</feature>
<feature type="compositionally biased region" description="Polar residues" evidence="6">
    <location>
        <begin position="499"/>
        <end position="511"/>
    </location>
</feature>
<evidence type="ECO:0000256" key="4">
    <source>
        <dbReference type="ARBA" id="ARBA00022989"/>
    </source>
</evidence>
<dbReference type="InterPro" id="IPR001708">
    <property type="entry name" value="YidC/ALB3/OXA1/COX18"/>
</dbReference>
<evidence type="ECO:0000313" key="7">
    <source>
        <dbReference type="EMBL" id="CBX92188.1"/>
    </source>
</evidence>
<dbReference type="VEuPathDB" id="FungiDB:LEMA_P048940.1"/>
<dbReference type="OrthoDB" id="2148490at2759"/>
<dbReference type="PANTHER" id="PTHR12428:SF65">
    <property type="entry name" value="CYTOCHROME C OXIDASE ASSEMBLY PROTEIN COX18, MITOCHONDRIAL"/>
    <property type="match status" value="1"/>
</dbReference>
<dbReference type="EMBL" id="FP929083">
    <property type="protein sequence ID" value="CBX92188.1"/>
    <property type="molecule type" value="Genomic_DNA"/>
</dbReference>
<dbReference type="PANTHER" id="PTHR12428">
    <property type="entry name" value="OXA1"/>
    <property type="match status" value="1"/>
</dbReference>
<protein>
    <submittedName>
        <fullName evidence="7">Uncharacterized protein</fullName>
    </submittedName>
</protein>
<dbReference type="GO" id="GO:0032977">
    <property type="term" value="F:membrane insertase activity"/>
    <property type="evidence" value="ECO:0007669"/>
    <property type="project" value="InterPro"/>
</dbReference>
<dbReference type="GO" id="GO:0005743">
    <property type="term" value="C:mitochondrial inner membrane"/>
    <property type="evidence" value="ECO:0007669"/>
    <property type="project" value="TreeGrafter"/>
</dbReference>
<keyword evidence="5" id="KW-0472">Membrane</keyword>
<gene>
    <name evidence="7" type="ORF">LEMA_P048940.1</name>
</gene>
<proteinExistence type="inferred from homology"/>
<keyword evidence="8" id="KW-1185">Reference proteome</keyword>
<organism evidence="8">
    <name type="scientific">Leptosphaeria maculans (strain JN3 / isolate v23.1.3 / race Av1-4-5-6-7-8)</name>
    <name type="common">Blackleg fungus</name>
    <name type="synonym">Phoma lingam</name>
    <dbReference type="NCBI Taxonomy" id="985895"/>
    <lineage>
        <taxon>Eukaryota</taxon>
        <taxon>Fungi</taxon>
        <taxon>Dikarya</taxon>
        <taxon>Ascomycota</taxon>
        <taxon>Pezizomycotina</taxon>
        <taxon>Dothideomycetes</taxon>
        <taxon>Pleosporomycetidae</taxon>
        <taxon>Pleosporales</taxon>
        <taxon>Pleosporineae</taxon>
        <taxon>Leptosphaeriaceae</taxon>
        <taxon>Plenodomus</taxon>
        <taxon>Plenodomus lingam/Leptosphaeria maculans species complex</taxon>
    </lineage>
</organism>
<dbReference type="STRING" id="985895.E5R4R5"/>
<keyword evidence="4" id="KW-1133">Transmembrane helix</keyword>
<evidence type="ECO:0000256" key="2">
    <source>
        <dbReference type="ARBA" id="ARBA00009877"/>
    </source>
</evidence>
<comment type="subcellular location">
    <subcellularLocation>
        <location evidence="1">Membrane</location>
        <topology evidence="1">Multi-pass membrane protein</topology>
    </subcellularLocation>
</comment>
<dbReference type="AlphaFoldDB" id="E5R4R5"/>
<sequence length="684" mass="75234">MSLIHANVPWYAAIPLTAFIVRGALVTTAGAYVRSRAARNAGLHPLRQALAFQVRDETLKRRNFRTPKEAMAHVKTEVKKTTRQLDERWKPGSIKASIWWTAVQLPVFFAMAEAIRQKCGARDGLLGLGASLVHGVRDRLAGLQQHFFGIEDAGAGPMESAVHSTSEVDALDDAFESGVDSIAARPILEDGKPAATSTSDVSELDINPSQWFDPSLANEGMLWFQDLVIPDPTGILPFVVSGLMFCNIYFTKNVNPVGPNWQTALRRLLLSVSLLVGPFCQDLPAALMLYWASSTSSVIVWNWWLDWKYPSPSGHTACKRKLIMPPALHLQDEIHTTIEPTLNEKVEDTFDEETGPSLRTRRWRSRDMEAALGLTTAQGREFHEVVRDELRNVGLLGTVESSCAMPEYQEGLRQVVTATKARVEYLQALNMHTARLDELILARARVNNDNEKHNERLVRSGRVHARAGTPRPAIQTSPAVELSNGSLQQPVDKADNPLARSTTAVSRSGSVANAHPSFITETTNSVSSTEQSSDTIEESSLIPSMALVSVPAPDSTRLASPAPILDPSSTSHPTVFLIRMTHSPNGVAIHTSQLAPTARRESSAVLELPDMNYATFLDMISSQVGFRVDSRIEAVIPSDIGTAMLKKDAFVRIQGNQTWMAVLQTWTNARRKTCEFLVDRAVEA</sequence>
<dbReference type="GO" id="GO:0032979">
    <property type="term" value="P:protein insertion into mitochondrial inner membrane from matrix"/>
    <property type="evidence" value="ECO:0007669"/>
    <property type="project" value="TreeGrafter"/>
</dbReference>
<evidence type="ECO:0000256" key="6">
    <source>
        <dbReference type="SAM" id="MobiDB-lite"/>
    </source>
</evidence>
<feature type="region of interest" description="Disordered" evidence="6">
    <location>
        <begin position="462"/>
        <end position="540"/>
    </location>
</feature>
<dbReference type="eggNOG" id="KOG1239">
    <property type="taxonomic scope" value="Eukaryota"/>
</dbReference>
<dbReference type="GO" id="GO:0033617">
    <property type="term" value="P:mitochondrial respiratory chain complex IV assembly"/>
    <property type="evidence" value="ECO:0007669"/>
    <property type="project" value="TreeGrafter"/>
</dbReference>
<evidence type="ECO:0000256" key="3">
    <source>
        <dbReference type="ARBA" id="ARBA00022692"/>
    </source>
</evidence>
<keyword evidence="3" id="KW-0812">Transmembrane</keyword>
<evidence type="ECO:0000313" key="8">
    <source>
        <dbReference type="Proteomes" id="UP000002668"/>
    </source>
</evidence>
<dbReference type="GeneID" id="13284586"/>
<feature type="compositionally biased region" description="Polar residues" evidence="6">
    <location>
        <begin position="474"/>
        <end position="489"/>
    </location>
</feature>
<comment type="similarity">
    <text evidence="2">Belongs to the OXA1/ALB3/YidC family.</text>
</comment>
<name>E5R4R5_LEPMJ</name>